<dbReference type="PANTHER" id="PTHR45689">
    <property type="entry name" value="I[[H]] CHANNEL, ISOFORM E"/>
    <property type="match status" value="1"/>
</dbReference>
<dbReference type="Gene3D" id="2.60.120.10">
    <property type="entry name" value="Jelly Rolls"/>
    <property type="match status" value="1"/>
</dbReference>
<gene>
    <name evidence="2" type="ORF">PPERSA_01690</name>
</gene>
<feature type="compositionally biased region" description="Low complexity" evidence="1">
    <location>
        <begin position="285"/>
        <end position="295"/>
    </location>
</feature>
<reference evidence="2 3" key="1">
    <citation type="journal article" date="2015" name="Sci. Rep.">
        <title>Genome of the facultative scuticociliatosis pathogen Pseudocohnilembus persalinus provides insight into its virulence through horizontal gene transfer.</title>
        <authorList>
            <person name="Xiong J."/>
            <person name="Wang G."/>
            <person name="Cheng J."/>
            <person name="Tian M."/>
            <person name="Pan X."/>
            <person name="Warren A."/>
            <person name="Jiang C."/>
            <person name="Yuan D."/>
            <person name="Miao W."/>
        </authorList>
    </citation>
    <scope>NUCLEOTIDE SEQUENCE [LARGE SCALE GENOMIC DNA]</scope>
    <source>
        <strain evidence="2">36N120E</strain>
    </source>
</reference>
<dbReference type="AlphaFoldDB" id="A0A0V0R0Y5"/>
<dbReference type="GO" id="GO:0098855">
    <property type="term" value="C:HCN channel complex"/>
    <property type="evidence" value="ECO:0007669"/>
    <property type="project" value="TreeGrafter"/>
</dbReference>
<dbReference type="EMBL" id="LDAU01000073">
    <property type="protein sequence ID" value="KRX08145.1"/>
    <property type="molecule type" value="Genomic_DNA"/>
</dbReference>
<name>A0A0V0R0Y5_PSEPJ</name>
<dbReference type="GO" id="GO:0035725">
    <property type="term" value="P:sodium ion transmembrane transport"/>
    <property type="evidence" value="ECO:0007669"/>
    <property type="project" value="TreeGrafter"/>
</dbReference>
<dbReference type="GO" id="GO:0003254">
    <property type="term" value="P:regulation of membrane depolarization"/>
    <property type="evidence" value="ECO:0007669"/>
    <property type="project" value="TreeGrafter"/>
</dbReference>
<sequence>MDAKIKDYKKDRDTLNSFFEVHRLSNDIQGQLQNYLKYNFQGCKEMNVSTQFDELMKRLPSNLQDLVRRARYSGYVQKMDLFTKHFSNQVIQQLITYVKEEYYMPNQVIMENQNGFNKDLEKYYEIRDRLKFQIESNVIDQNCTLCNCQEHIDQNCNIVFYQANKSRLIAQLNYSENNLRASYNRKQHVSRQNNLSNLYQIFEDQQRIINDPENRQYIKVIQEYQKEVENEYDLQIYDINSSDTSSLNSKDDLQSHQSNRDYDYILNQQQQLQQQQAQRLHKQKSSSNNQYSRQQSSYNNINKYQEKNSAQLRRSSMNQSSGDLLELDEQLVQQNSQQVFSKKKEIITSKYQFIQDKNFQQQFPKRNSRKNTFMQHQYQHQSGGGDKFVLNIPYMGELKRQQTLKASVLQSSGDQNFIANSISNHSQFNQFQPFPKSPYARNNNLNPSHKGTFIEGHSPSIMKYNIQNMLQEIQGQISDFYLQFLKSLQTNQNDLLNEENDSYSFYFEMDKVQNYTYYFPEYNQINVIKRFQQIQRRKVEKQKKLRKKQIKSKQQDMLKQQKVLSTFGKKSSRQSSTTNKLKQLSEEALKKDKTLQ</sequence>
<feature type="compositionally biased region" description="Low complexity" evidence="1">
    <location>
        <begin position="269"/>
        <end position="278"/>
    </location>
</feature>
<dbReference type="Proteomes" id="UP000054937">
    <property type="component" value="Unassembled WGS sequence"/>
</dbReference>
<keyword evidence="3" id="KW-1185">Reference proteome</keyword>
<feature type="compositionally biased region" description="Basic and acidic residues" evidence="1">
    <location>
        <begin position="583"/>
        <end position="596"/>
    </location>
</feature>
<proteinExistence type="predicted"/>
<dbReference type="InterPro" id="IPR018490">
    <property type="entry name" value="cNMP-bd_dom_sf"/>
</dbReference>
<comment type="caution">
    <text evidence="2">The sequence shown here is derived from an EMBL/GenBank/DDBJ whole genome shotgun (WGS) entry which is preliminary data.</text>
</comment>
<protein>
    <submittedName>
        <fullName evidence="2">Cyclic nucleotide-binding protein</fullName>
    </submittedName>
</protein>
<evidence type="ECO:0000256" key="1">
    <source>
        <dbReference type="SAM" id="MobiDB-lite"/>
    </source>
</evidence>
<feature type="region of interest" description="Disordered" evidence="1">
    <location>
        <begin position="565"/>
        <end position="596"/>
    </location>
</feature>
<dbReference type="InterPro" id="IPR051413">
    <property type="entry name" value="K/Na_HCN_channel"/>
</dbReference>
<dbReference type="InterPro" id="IPR014710">
    <property type="entry name" value="RmlC-like_jellyroll"/>
</dbReference>
<organism evidence="2 3">
    <name type="scientific">Pseudocohnilembus persalinus</name>
    <name type="common">Ciliate</name>
    <dbReference type="NCBI Taxonomy" id="266149"/>
    <lineage>
        <taxon>Eukaryota</taxon>
        <taxon>Sar</taxon>
        <taxon>Alveolata</taxon>
        <taxon>Ciliophora</taxon>
        <taxon>Intramacronucleata</taxon>
        <taxon>Oligohymenophorea</taxon>
        <taxon>Scuticociliatia</taxon>
        <taxon>Philasterida</taxon>
        <taxon>Pseudocohnilembidae</taxon>
        <taxon>Pseudocohnilembus</taxon>
    </lineage>
</organism>
<dbReference type="SUPFAM" id="SSF51206">
    <property type="entry name" value="cAMP-binding domain-like"/>
    <property type="match status" value="1"/>
</dbReference>
<dbReference type="PANTHER" id="PTHR45689:SF5">
    <property type="entry name" value="I[[H]] CHANNEL, ISOFORM E"/>
    <property type="match status" value="1"/>
</dbReference>
<accession>A0A0V0R0Y5</accession>
<feature type="compositionally biased region" description="Polar residues" evidence="1">
    <location>
        <begin position="573"/>
        <end position="582"/>
    </location>
</feature>
<evidence type="ECO:0000313" key="3">
    <source>
        <dbReference type="Proteomes" id="UP000054937"/>
    </source>
</evidence>
<feature type="region of interest" description="Disordered" evidence="1">
    <location>
        <begin position="269"/>
        <end position="295"/>
    </location>
</feature>
<evidence type="ECO:0000313" key="2">
    <source>
        <dbReference type="EMBL" id="KRX08145.1"/>
    </source>
</evidence>
<dbReference type="InParanoid" id="A0A0V0R0Y5"/>
<dbReference type="GO" id="GO:0005249">
    <property type="term" value="F:voltage-gated potassium channel activity"/>
    <property type="evidence" value="ECO:0007669"/>
    <property type="project" value="TreeGrafter"/>
</dbReference>